<gene>
    <name evidence="1" type="ORF">PROFUN_06364</name>
</gene>
<reference evidence="1 2" key="1">
    <citation type="journal article" date="2018" name="Genome Biol. Evol.">
        <title>Multiple Roots of Fruiting Body Formation in Amoebozoa.</title>
        <authorList>
            <person name="Hillmann F."/>
            <person name="Forbes G."/>
            <person name="Novohradska S."/>
            <person name="Ferling I."/>
            <person name="Riege K."/>
            <person name="Groth M."/>
            <person name="Westermann M."/>
            <person name="Marz M."/>
            <person name="Spaller T."/>
            <person name="Winckler T."/>
            <person name="Schaap P."/>
            <person name="Glockner G."/>
        </authorList>
    </citation>
    <scope>NUCLEOTIDE SEQUENCE [LARGE SCALE GENOMIC DNA]</scope>
    <source>
        <strain evidence="1 2">Jena</strain>
    </source>
</reference>
<protein>
    <submittedName>
        <fullName evidence="1">Uncharacterized protein</fullName>
    </submittedName>
</protein>
<name>A0A2P6NNN8_9EUKA</name>
<comment type="caution">
    <text evidence="1">The sequence shown here is derived from an EMBL/GenBank/DDBJ whole genome shotgun (WGS) entry which is preliminary data.</text>
</comment>
<organism evidence="1 2">
    <name type="scientific">Planoprotostelium fungivorum</name>
    <dbReference type="NCBI Taxonomy" id="1890364"/>
    <lineage>
        <taxon>Eukaryota</taxon>
        <taxon>Amoebozoa</taxon>
        <taxon>Evosea</taxon>
        <taxon>Variosea</taxon>
        <taxon>Cavosteliida</taxon>
        <taxon>Cavosteliaceae</taxon>
        <taxon>Planoprotostelium</taxon>
    </lineage>
</organism>
<dbReference type="Proteomes" id="UP000241769">
    <property type="component" value="Unassembled WGS sequence"/>
</dbReference>
<keyword evidence="2" id="KW-1185">Reference proteome</keyword>
<dbReference type="AlphaFoldDB" id="A0A2P6NNN8"/>
<dbReference type="InParanoid" id="A0A2P6NNN8"/>
<accession>A0A2P6NNN8</accession>
<dbReference type="EMBL" id="MDYQ01000042">
    <property type="protein sequence ID" value="PRP85575.1"/>
    <property type="molecule type" value="Genomic_DNA"/>
</dbReference>
<sequence length="241" mass="27218">MEAFIRREASIKLGTSAYAAVMAKVPTVRMAMIASLTPHNMNSVYLFKSSQDGHPLELVMQWIDELWSQETEAEKEPVKSIPRMISSPTCERFDFRLQEPLKSRQRKSYDGESRFLSPKPVVLLDETSSLSFQLKSCVVTVTLLDEDGSPLDHGDQHHLNGPNGRQSVMAMPYGRTPPMFLKVGKELETKTVRLGFSIQYETLNGTKGREVLISNPFDLLRDRSSSGCKKRAMSQMRIMCV</sequence>
<evidence type="ECO:0000313" key="2">
    <source>
        <dbReference type="Proteomes" id="UP000241769"/>
    </source>
</evidence>
<evidence type="ECO:0000313" key="1">
    <source>
        <dbReference type="EMBL" id="PRP85575.1"/>
    </source>
</evidence>
<proteinExistence type="predicted"/>